<comment type="caution">
    <text evidence="2">The sequence shown here is derived from an EMBL/GenBank/DDBJ whole genome shotgun (WGS) entry which is preliminary data.</text>
</comment>
<dbReference type="InterPro" id="IPR003801">
    <property type="entry name" value="GTP_cyclohydrolase_FolE2/MptA"/>
</dbReference>
<evidence type="ECO:0000313" key="3">
    <source>
        <dbReference type="Proteomes" id="UP000052982"/>
    </source>
</evidence>
<dbReference type="Gene3D" id="3.10.270.10">
    <property type="entry name" value="Urate Oxidase"/>
    <property type="match status" value="1"/>
</dbReference>
<dbReference type="Pfam" id="PF02649">
    <property type="entry name" value="GCHY-1"/>
    <property type="match status" value="1"/>
</dbReference>
<dbReference type="EMBL" id="LMWW01000053">
    <property type="protein sequence ID" value="KUN78524.1"/>
    <property type="molecule type" value="Genomic_DNA"/>
</dbReference>
<sequence length="258" mass="28072">MHDIQNEPDGRGIPIDEVGISGLRYPLTFDDGHTRQHGIADIAVTVRLQADRRGTHMSRMIALIHEDVATLTPQELPIALKRGLTLLDAPALTLTCTLPVATVVTAPASGQESWQTHDLTVTGRIDDSGCTVTTAVTSHVTSLCPCSKAISDYGAHNQRSEITLEVTGTADTPYPLQVHEMVALLRSAGSAPVIPLIKRPDERVVTMQAYDHPVFVEDIIRDISLTCRQKGLTHAVRAKNLESIHSHDAIATLTYNHF</sequence>
<protein>
    <submittedName>
        <fullName evidence="2">GTP cyclohydrolase</fullName>
    </submittedName>
</protein>
<evidence type="ECO:0000256" key="1">
    <source>
        <dbReference type="ARBA" id="ARBA00022801"/>
    </source>
</evidence>
<proteinExistence type="predicted"/>
<keyword evidence="1 2" id="KW-0378">Hydrolase</keyword>
<gene>
    <name evidence="2" type="ORF">AQJ64_31640</name>
</gene>
<dbReference type="PANTHER" id="PTHR36445:SF1">
    <property type="entry name" value="GTP CYCLOHYDROLASE MPTA"/>
    <property type="match status" value="1"/>
</dbReference>
<dbReference type="RefSeq" id="WP_055632428.1">
    <property type="nucleotide sequence ID" value="NZ_KQ948776.1"/>
</dbReference>
<dbReference type="STRING" id="1943.AQJ64_31640"/>
<name>A0A124I1U7_9ACTN</name>
<accession>A0A124I1U7</accession>
<dbReference type="Proteomes" id="UP000052982">
    <property type="component" value="Unassembled WGS sequence"/>
</dbReference>
<organism evidence="2 3">
    <name type="scientific">Streptomyces griseoruber</name>
    <dbReference type="NCBI Taxonomy" id="1943"/>
    <lineage>
        <taxon>Bacteria</taxon>
        <taxon>Bacillati</taxon>
        <taxon>Actinomycetota</taxon>
        <taxon>Actinomycetes</taxon>
        <taxon>Kitasatosporales</taxon>
        <taxon>Streptomycetaceae</taxon>
        <taxon>Streptomyces</taxon>
    </lineage>
</organism>
<dbReference type="OrthoDB" id="9774824at2"/>
<dbReference type="AlphaFoldDB" id="A0A124I1U7"/>
<evidence type="ECO:0000313" key="2">
    <source>
        <dbReference type="EMBL" id="KUN78524.1"/>
    </source>
</evidence>
<keyword evidence="3" id="KW-1185">Reference proteome</keyword>
<dbReference type="GO" id="GO:0003934">
    <property type="term" value="F:GTP cyclohydrolase I activity"/>
    <property type="evidence" value="ECO:0007669"/>
    <property type="project" value="InterPro"/>
</dbReference>
<reference evidence="2 3" key="1">
    <citation type="submission" date="2015-10" db="EMBL/GenBank/DDBJ databases">
        <title>Draft genome sequence of Streptomyces griseoruber DSM 40281, type strain for the species Streptomyces griseoruber.</title>
        <authorList>
            <person name="Ruckert C."/>
            <person name="Winkler A."/>
            <person name="Kalinowski J."/>
            <person name="Kampfer P."/>
            <person name="Glaeser S."/>
        </authorList>
    </citation>
    <scope>NUCLEOTIDE SEQUENCE [LARGE SCALE GENOMIC DNA]</scope>
    <source>
        <strain evidence="2 3">DSM 40281</strain>
    </source>
</reference>
<dbReference type="PANTHER" id="PTHR36445">
    <property type="entry name" value="GTP CYCLOHYDROLASE MPTA"/>
    <property type="match status" value="1"/>
</dbReference>